<dbReference type="AlphaFoldDB" id="X1CHY9"/>
<sequence>MTTTGEVPKTLSENHFDFIKKQSEVNPRISYTKR</sequence>
<reference evidence="1" key="1">
    <citation type="journal article" date="2014" name="Front. Microbiol.">
        <title>High frequency of phylogenetically diverse reductive dehalogenase-homologous genes in deep subseafloor sedimentary metagenomes.</title>
        <authorList>
            <person name="Kawai M."/>
            <person name="Futagami T."/>
            <person name="Toyoda A."/>
            <person name="Takaki Y."/>
            <person name="Nishi S."/>
            <person name="Hori S."/>
            <person name="Arai W."/>
            <person name="Tsubouchi T."/>
            <person name="Morono Y."/>
            <person name="Uchiyama I."/>
            <person name="Ito T."/>
            <person name="Fujiyama A."/>
            <person name="Inagaki F."/>
            <person name="Takami H."/>
        </authorList>
    </citation>
    <scope>NUCLEOTIDE SEQUENCE</scope>
    <source>
        <strain evidence="1">Expedition CK06-06</strain>
    </source>
</reference>
<feature type="non-terminal residue" evidence="1">
    <location>
        <position position="34"/>
    </location>
</feature>
<proteinExistence type="predicted"/>
<evidence type="ECO:0000313" key="1">
    <source>
        <dbReference type="EMBL" id="GAG92707.1"/>
    </source>
</evidence>
<comment type="caution">
    <text evidence="1">The sequence shown here is derived from an EMBL/GenBank/DDBJ whole genome shotgun (WGS) entry which is preliminary data.</text>
</comment>
<organism evidence="1">
    <name type="scientific">marine sediment metagenome</name>
    <dbReference type="NCBI Taxonomy" id="412755"/>
    <lineage>
        <taxon>unclassified sequences</taxon>
        <taxon>metagenomes</taxon>
        <taxon>ecological metagenomes</taxon>
    </lineage>
</organism>
<protein>
    <submittedName>
        <fullName evidence="1">Uncharacterized protein</fullName>
    </submittedName>
</protein>
<name>X1CHY9_9ZZZZ</name>
<accession>X1CHY9</accession>
<dbReference type="EMBL" id="BART01028741">
    <property type="protein sequence ID" value="GAG92707.1"/>
    <property type="molecule type" value="Genomic_DNA"/>
</dbReference>
<gene>
    <name evidence="1" type="ORF">S01H4_50593</name>
</gene>